<feature type="compositionally biased region" description="Low complexity" evidence="1">
    <location>
        <begin position="1007"/>
        <end position="1016"/>
    </location>
</feature>
<evidence type="ECO:0000313" key="5">
    <source>
        <dbReference type="Proteomes" id="UP001174909"/>
    </source>
</evidence>
<organism evidence="4 5">
    <name type="scientific">Geodia barretti</name>
    <name type="common">Barrett's horny sponge</name>
    <dbReference type="NCBI Taxonomy" id="519541"/>
    <lineage>
        <taxon>Eukaryota</taxon>
        <taxon>Metazoa</taxon>
        <taxon>Porifera</taxon>
        <taxon>Demospongiae</taxon>
        <taxon>Heteroscleromorpha</taxon>
        <taxon>Tetractinellida</taxon>
        <taxon>Astrophorina</taxon>
        <taxon>Geodiidae</taxon>
        <taxon>Geodia</taxon>
    </lineage>
</organism>
<name>A0AA35X1L6_GEOBA</name>
<feature type="domain" description="Fibronectin type-III" evidence="3">
    <location>
        <begin position="296"/>
        <end position="399"/>
    </location>
</feature>
<keyword evidence="5" id="KW-1185">Reference proteome</keyword>
<dbReference type="Gene3D" id="1.10.533.10">
    <property type="entry name" value="Death Domain, Fas"/>
    <property type="match status" value="1"/>
</dbReference>
<accession>A0AA35X1L6</accession>
<gene>
    <name evidence="4" type="ORF">GBAR_LOCUS19492</name>
</gene>
<dbReference type="InterPro" id="IPR000488">
    <property type="entry name" value="Death_dom"/>
</dbReference>
<dbReference type="PROSITE" id="PS50853">
    <property type="entry name" value="FN3"/>
    <property type="match status" value="1"/>
</dbReference>
<feature type="non-terminal residue" evidence="4">
    <location>
        <position position="1"/>
    </location>
</feature>
<feature type="region of interest" description="Disordered" evidence="1">
    <location>
        <begin position="977"/>
        <end position="1074"/>
    </location>
</feature>
<feature type="compositionally biased region" description="Polar residues" evidence="1">
    <location>
        <begin position="977"/>
        <end position="994"/>
    </location>
</feature>
<comment type="caution">
    <text evidence="4">The sequence shown here is derived from an EMBL/GenBank/DDBJ whole genome shotgun (WGS) entry which is preliminary data.</text>
</comment>
<feature type="domain" description="Death" evidence="2">
    <location>
        <begin position="808"/>
        <end position="875"/>
    </location>
</feature>
<reference evidence="4" key="1">
    <citation type="submission" date="2023-03" db="EMBL/GenBank/DDBJ databases">
        <authorList>
            <person name="Steffen K."/>
            <person name="Cardenas P."/>
        </authorList>
    </citation>
    <scope>NUCLEOTIDE SEQUENCE</scope>
</reference>
<dbReference type="InterPro" id="IPR003961">
    <property type="entry name" value="FN3_dom"/>
</dbReference>
<dbReference type="InterPro" id="IPR011029">
    <property type="entry name" value="DEATH-like_dom_sf"/>
</dbReference>
<dbReference type="PROSITE" id="PS50017">
    <property type="entry name" value="DEATH_DOMAIN"/>
    <property type="match status" value="1"/>
</dbReference>
<sequence>KCFSNSPKYSASKEYNSLRKQTAIFSCEISGGFPSWAVNGKPLPELPFELRSNLDTFLIINNENPQNRLTMIGRVELNGTTVKCLINGGLSDESNLVSLSVQGPLSKVVKLRAISNAISVTVSWTAPFSLDVTDVDPDIWYSVLVYNVTDEKNPTDILCTDCINITETHYTFTPYYPSNSFNQLFQNKSESYFDVVNVTFQVCGDVEQIRGYILHGVTGLDNETVHFNISNLGDKRLLVYTLPENDYFSVFFEVFTTAGAMNVSYDNFSTYDVQSLSVEEERGGGGAKVRGEFVSPLSKVVNFRAISNASSVTVSWTAPFSLNVTGVDPDIWYSVLIYNVTDDSTAILCTDCINITETHYTFTPDYPSHCHVYNISIVPLNGAGQGESSSITVGGIKFARENITFVNDSKCNVVYNIIGDFNAVTNISFDYGVGRETRNFSGDEGGKVIFTLPAKRKYSASFDVELEYGKMENVSSDYFTTFDTQDFNAEPVDGGIQVTGRYINGSHSRGTFLVIESFSVFFIVLKRNVTDQSLMKKIPMPPSRYTVHAYDIEENGLPNPHPANLDEQTVIIETDNFTESAESTQAMMISIIQNGYNVTINCVHDEDNASFVVIYKAHGNSTLNLRHKNNLPLKIQLNRAETMNYTFAVFKMIKSDEETNDIDERPVISKEIKLVADIPSRTVTKILTIKLPFTTAGPTPKPSLITPEIDGVRPPVALDSMVQYSQLNIRATDRMAHCPYAELGPAPANRPETKRIDTKTESPYVSIVPQTTNPVTGCGIQSAHKTTLTRALPTVESVISLLMGVAGRWKMIAEGLGFNEDLIDEIYTNNEMNEACLQDCVEQWVARLQPTWEALSVVLSDMGEYALARLAMKKAPPPQPSEMSVSKMATTAQECVCFDAEVVPGAQDDTYSTGDNAIGDNANIDNAEPCLGLKQDTPRCLSCSMLQEENPIISGEELQVIEAGDSGINSCPVQQYSVEEGDQSSVSKTPQEVSADTGIDGGGADQGGEAIMSQSQEGGGTGGEVGEEMVTGVHGRNVPTTNINTDNETNSGNSEDRGGKNNTMLTDDRSSRDGVRPAVVMCPTLQEEIIFCHVETSSESSVVTPTNCVEEEDEGESEKVFVTMNSEIFIFPKAPCFCFKYTSLFRGNDDENVKNDDEYFVNDVQGVEDSLSKFICPFYISDPNSEADEKDIFPIFKRKGEMKLDEQALLESIGKFYSLYNGDGSSTPTRNYLWLGRPDILQERFAKWMYAGVALGFHGLDKLIDLKATPPWAETQFGCLGLTLTSGKG</sequence>
<dbReference type="Proteomes" id="UP001174909">
    <property type="component" value="Unassembled WGS sequence"/>
</dbReference>
<dbReference type="CDD" id="cd00063">
    <property type="entry name" value="FN3"/>
    <property type="match status" value="1"/>
</dbReference>
<dbReference type="SUPFAM" id="SSF49265">
    <property type="entry name" value="Fibronectin type III"/>
    <property type="match status" value="1"/>
</dbReference>
<dbReference type="GO" id="GO:0007165">
    <property type="term" value="P:signal transduction"/>
    <property type="evidence" value="ECO:0007669"/>
    <property type="project" value="InterPro"/>
</dbReference>
<evidence type="ECO:0000256" key="1">
    <source>
        <dbReference type="SAM" id="MobiDB-lite"/>
    </source>
</evidence>
<feature type="compositionally biased region" description="Polar residues" evidence="1">
    <location>
        <begin position="1038"/>
        <end position="1053"/>
    </location>
</feature>
<dbReference type="InterPro" id="IPR036116">
    <property type="entry name" value="FN3_sf"/>
</dbReference>
<dbReference type="EMBL" id="CASHTH010002750">
    <property type="protein sequence ID" value="CAI8034660.1"/>
    <property type="molecule type" value="Genomic_DNA"/>
</dbReference>
<evidence type="ECO:0000259" key="2">
    <source>
        <dbReference type="PROSITE" id="PS50017"/>
    </source>
</evidence>
<protein>
    <submittedName>
        <fullName evidence="4">Uncharacterized protein</fullName>
    </submittedName>
</protein>
<evidence type="ECO:0000259" key="3">
    <source>
        <dbReference type="PROSITE" id="PS50853"/>
    </source>
</evidence>
<proteinExistence type="predicted"/>
<evidence type="ECO:0000313" key="4">
    <source>
        <dbReference type="EMBL" id="CAI8034660.1"/>
    </source>
</evidence>